<dbReference type="EMBL" id="JAPZBR010000006">
    <property type="protein sequence ID" value="KAJ5350136.1"/>
    <property type="molecule type" value="Genomic_DNA"/>
</dbReference>
<keyword evidence="2" id="KW-1185">Reference proteome</keyword>
<protein>
    <submittedName>
        <fullName evidence="1">Uncharacterized protein</fullName>
    </submittedName>
</protein>
<gene>
    <name evidence="1" type="ORF">N7541_007863</name>
</gene>
<reference evidence="1" key="1">
    <citation type="submission" date="2022-12" db="EMBL/GenBank/DDBJ databases">
        <authorList>
            <person name="Petersen C."/>
        </authorList>
    </citation>
    <scope>NUCLEOTIDE SEQUENCE</scope>
    <source>
        <strain evidence="1">IBT 35675</strain>
    </source>
</reference>
<comment type="caution">
    <text evidence="1">The sequence shown here is derived from an EMBL/GenBank/DDBJ whole genome shotgun (WGS) entry which is preliminary data.</text>
</comment>
<name>A0A9W9QXZ2_PENBR</name>
<evidence type="ECO:0000313" key="1">
    <source>
        <dbReference type="EMBL" id="KAJ5350136.1"/>
    </source>
</evidence>
<sequence>MEWPPRAEMEAKALKYLGLSVDDLFQKAATAPLTLTYPECCLIEHHFRIIAVLNRGSRFAWLRKIPDLIHKKKEAEDSILTPTELQVIRNVEGVARQIQKTAHADIREMFKDKERPYGTPPQWIQNIIDQRDDKTWGYVFYHHKETAGWSAFVVDFNGMLAMRTYLEGEQEVLKSKVGHSIPFDTDENDISYLRQDFFDRREGGALKAGILKNVFFLLTTIDPNWSSLSPDEEGYDGRLKINGTQVFWRFYEFMSSGKFTLKDVRRDFHAVNAEKRYPCFAEPVAWHFTMLDRLRWPFE</sequence>
<reference evidence="1" key="2">
    <citation type="journal article" date="2023" name="IMA Fungus">
        <title>Comparative genomic study of the Penicillium genus elucidates a diverse pangenome and 15 lateral gene transfer events.</title>
        <authorList>
            <person name="Petersen C."/>
            <person name="Sorensen T."/>
            <person name="Nielsen M.R."/>
            <person name="Sondergaard T.E."/>
            <person name="Sorensen J.L."/>
            <person name="Fitzpatrick D.A."/>
            <person name="Frisvad J.C."/>
            <person name="Nielsen K.L."/>
        </authorList>
    </citation>
    <scope>NUCLEOTIDE SEQUENCE</scope>
    <source>
        <strain evidence="1">IBT 35675</strain>
    </source>
</reference>
<evidence type="ECO:0000313" key="2">
    <source>
        <dbReference type="Proteomes" id="UP001148299"/>
    </source>
</evidence>
<accession>A0A9W9QXZ2</accession>
<proteinExistence type="predicted"/>
<dbReference type="Proteomes" id="UP001148299">
    <property type="component" value="Unassembled WGS sequence"/>
</dbReference>
<organism evidence="1 2">
    <name type="scientific">Penicillium brevicompactum</name>
    <dbReference type="NCBI Taxonomy" id="5074"/>
    <lineage>
        <taxon>Eukaryota</taxon>
        <taxon>Fungi</taxon>
        <taxon>Dikarya</taxon>
        <taxon>Ascomycota</taxon>
        <taxon>Pezizomycotina</taxon>
        <taxon>Eurotiomycetes</taxon>
        <taxon>Eurotiomycetidae</taxon>
        <taxon>Eurotiales</taxon>
        <taxon>Aspergillaceae</taxon>
        <taxon>Penicillium</taxon>
    </lineage>
</organism>
<dbReference type="AlphaFoldDB" id="A0A9W9QXZ2"/>